<accession>A0A7R8D1E7</accession>
<name>A0A7R8D1E7_LEPSM</name>
<evidence type="ECO:0000313" key="1">
    <source>
        <dbReference type="EMBL" id="CAF2988953.1"/>
    </source>
</evidence>
<keyword evidence="2" id="KW-1185">Reference proteome</keyword>
<reference evidence="1" key="1">
    <citation type="submission" date="2021-02" db="EMBL/GenBank/DDBJ databases">
        <authorList>
            <person name="Bekaert M."/>
        </authorList>
    </citation>
    <scope>NUCLEOTIDE SEQUENCE</scope>
    <source>
        <strain evidence="1">IoA-00</strain>
    </source>
</reference>
<evidence type="ECO:0000313" key="2">
    <source>
        <dbReference type="Proteomes" id="UP000675881"/>
    </source>
</evidence>
<protein>
    <submittedName>
        <fullName evidence="1">(salmon louse) hypothetical protein</fullName>
    </submittedName>
</protein>
<dbReference type="Proteomes" id="UP000675881">
    <property type="component" value="Chromosome 6"/>
</dbReference>
<organism evidence="1 2">
    <name type="scientific">Lepeophtheirus salmonis</name>
    <name type="common">Salmon louse</name>
    <name type="synonym">Caligus salmonis</name>
    <dbReference type="NCBI Taxonomy" id="72036"/>
    <lineage>
        <taxon>Eukaryota</taxon>
        <taxon>Metazoa</taxon>
        <taxon>Ecdysozoa</taxon>
        <taxon>Arthropoda</taxon>
        <taxon>Crustacea</taxon>
        <taxon>Multicrustacea</taxon>
        <taxon>Hexanauplia</taxon>
        <taxon>Copepoda</taxon>
        <taxon>Siphonostomatoida</taxon>
        <taxon>Caligidae</taxon>
        <taxon>Lepeophtheirus</taxon>
    </lineage>
</organism>
<proteinExistence type="predicted"/>
<dbReference type="AlphaFoldDB" id="A0A7R8D1E7"/>
<dbReference type="EMBL" id="HG994585">
    <property type="protein sequence ID" value="CAF2988953.1"/>
    <property type="molecule type" value="Genomic_DNA"/>
</dbReference>
<sequence length="115" mass="13394">MNKIQKVDKCFSDEKFTSFAGYYEVDSYEDVGNFLRTVHDDLFWKVTYHTGLSDTHITSIFAKSLKWLEFETANGPFNKNSMFINFSIGDGFFKQKKKFTIGKTFILNQPFSTEP</sequence>
<gene>
    <name evidence="1" type="ORF">LSAA_11815</name>
</gene>